<comment type="caution">
    <text evidence="5">The sequence shown here is derived from an EMBL/GenBank/DDBJ whole genome shotgun (WGS) entry which is preliminary data.</text>
</comment>
<protein>
    <submittedName>
        <fullName evidence="5">Ureidoglycolate lyase</fullName>
    </submittedName>
</protein>
<reference evidence="5 6" key="1">
    <citation type="submission" date="2018-04" db="EMBL/GenBank/DDBJ databases">
        <title>Genomic Encyclopedia of Archaeal and Bacterial Type Strains, Phase II (KMG-II): from individual species to whole genera.</title>
        <authorList>
            <person name="Goeker M."/>
        </authorList>
    </citation>
    <scope>NUCLEOTIDE SEQUENCE [LARGE SCALE GENOMIC DNA]</scope>
    <source>
        <strain evidence="5 6">DSM 29329</strain>
    </source>
</reference>
<dbReference type="GO" id="GO:0004848">
    <property type="term" value="F:ureidoglycolate hydrolase activity"/>
    <property type="evidence" value="ECO:0007669"/>
    <property type="project" value="InterPro"/>
</dbReference>
<dbReference type="GO" id="GO:0000256">
    <property type="term" value="P:allantoin catabolic process"/>
    <property type="evidence" value="ECO:0007669"/>
    <property type="project" value="InterPro"/>
</dbReference>
<keyword evidence="6" id="KW-1185">Reference proteome</keyword>
<dbReference type="SUPFAM" id="SSF51182">
    <property type="entry name" value="RmlC-like cupins"/>
    <property type="match status" value="1"/>
</dbReference>
<evidence type="ECO:0000313" key="5">
    <source>
        <dbReference type="EMBL" id="PTX46247.1"/>
    </source>
</evidence>
<comment type="subunit">
    <text evidence="1">Homodimer.</text>
</comment>
<sequence length="165" mass="17461">MTMTLPEILIASDEGFAPYGALIRHAGGAGRSYADLATADMASETRPRLWTVHRAPDPGGVALTGLERHPLSAQSFLPLGAVTLLAAVCPTLPDGGPDLAAMQAFILPPGTGISYRRGTWHHGLISLDAPCDIAVFMGCKSADEDTELFVLPERIDFPAGDIPRR</sequence>
<dbReference type="InterPro" id="IPR024060">
    <property type="entry name" value="Ureidoglycolate_lyase_dom_sf"/>
</dbReference>
<keyword evidence="3 5" id="KW-0456">Lyase</keyword>
<dbReference type="InterPro" id="IPR011051">
    <property type="entry name" value="RmlC_Cupin_sf"/>
</dbReference>
<dbReference type="PANTHER" id="PTHR21221:SF1">
    <property type="entry name" value="UREIDOGLYCOLATE LYASE"/>
    <property type="match status" value="1"/>
</dbReference>
<dbReference type="AlphaFoldDB" id="A0A2T6AR21"/>
<dbReference type="Proteomes" id="UP000244069">
    <property type="component" value="Unassembled WGS sequence"/>
</dbReference>
<dbReference type="Gene3D" id="2.60.120.480">
    <property type="entry name" value="Ureidoglycolate hydrolase"/>
    <property type="match status" value="1"/>
</dbReference>
<organism evidence="5 6">
    <name type="scientific">Allosediminivita pacifica</name>
    <dbReference type="NCBI Taxonomy" id="1267769"/>
    <lineage>
        <taxon>Bacteria</taxon>
        <taxon>Pseudomonadati</taxon>
        <taxon>Pseudomonadota</taxon>
        <taxon>Alphaproteobacteria</taxon>
        <taxon>Rhodobacterales</taxon>
        <taxon>Paracoccaceae</taxon>
        <taxon>Allosediminivita</taxon>
    </lineage>
</organism>
<dbReference type="GO" id="GO:0050385">
    <property type="term" value="F:ureidoglycolate lyase activity"/>
    <property type="evidence" value="ECO:0007669"/>
    <property type="project" value="UniProtKB-EC"/>
</dbReference>
<dbReference type="PANTHER" id="PTHR21221">
    <property type="entry name" value="UREIDOGLYCOLATE HYDROLASE"/>
    <property type="match status" value="1"/>
</dbReference>
<evidence type="ECO:0000256" key="3">
    <source>
        <dbReference type="ARBA" id="ARBA00023239"/>
    </source>
</evidence>
<comment type="catalytic activity">
    <reaction evidence="4">
        <text>(S)-ureidoglycolate = urea + glyoxylate</text>
        <dbReference type="Rhea" id="RHEA:11304"/>
        <dbReference type="ChEBI" id="CHEBI:16199"/>
        <dbReference type="ChEBI" id="CHEBI:36655"/>
        <dbReference type="ChEBI" id="CHEBI:57296"/>
        <dbReference type="EC" id="4.3.2.3"/>
    </reaction>
</comment>
<evidence type="ECO:0000256" key="2">
    <source>
        <dbReference type="ARBA" id="ARBA00022631"/>
    </source>
</evidence>
<evidence type="ECO:0000256" key="4">
    <source>
        <dbReference type="ARBA" id="ARBA00047684"/>
    </source>
</evidence>
<dbReference type="OrthoDB" id="9804602at2"/>
<proteinExistence type="predicted"/>
<keyword evidence="2" id="KW-0659">Purine metabolism</keyword>
<evidence type="ECO:0000256" key="1">
    <source>
        <dbReference type="ARBA" id="ARBA00011738"/>
    </source>
</evidence>
<dbReference type="Pfam" id="PF04115">
    <property type="entry name" value="Ureidogly_lyase"/>
    <property type="match status" value="1"/>
</dbReference>
<dbReference type="GO" id="GO:0006144">
    <property type="term" value="P:purine nucleobase metabolic process"/>
    <property type="evidence" value="ECO:0007669"/>
    <property type="project" value="UniProtKB-KW"/>
</dbReference>
<accession>A0A2T6AR21</accession>
<dbReference type="InterPro" id="IPR007247">
    <property type="entry name" value="Ureidogly_lyase"/>
</dbReference>
<dbReference type="InterPro" id="IPR047233">
    <property type="entry name" value="UAH_cupin"/>
</dbReference>
<dbReference type="CDD" id="cd20298">
    <property type="entry name" value="cupin_UAH"/>
    <property type="match status" value="1"/>
</dbReference>
<dbReference type="EMBL" id="QBKN01000017">
    <property type="protein sequence ID" value="PTX46247.1"/>
    <property type="molecule type" value="Genomic_DNA"/>
</dbReference>
<name>A0A2T6AR21_9RHOB</name>
<evidence type="ECO:0000313" key="6">
    <source>
        <dbReference type="Proteomes" id="UP000244069"/>
    </source>
</evidence>
<dbReference type="RefSeq" id="WP_107977350.1">
    <property type="nucleotide sequence ID" value="NZ_BMEZ01000018.1"/>
</dbReference>
<gene>
    <name evidence="5" type="ORF">C8N44_11730</name>
</gene>